<evidence type="ECO:0000313" key="3">
    <source>
        <dbReference type="EMBL" id="MFB2834479.1"/>
    </source>
</evidence>
<feature type="repeat" description="TPR" evidence="1">
    <location>
        <begin position="248"/>
        <end position="281"/>
    </location>
</feature>
<dbReference type="Pfam" id="PF13424">
    <property type="entry name" value="TPR_12"/>
    <property type="match status" value="2"/>
</dbReference>
<proteinExistence type="predicted"/>
<dbReference type="PANTHER" id="PTHR10098">
    <property type="entry name" value="RAPSYN-RELATED"/>
    <property type="match status" value="1"/>
</dbReference>
<dbReference type="PANTHER" id="PTHR10098:SF108">
    <property type="entry name" value="TETRATRICOPEPTIDE REPEAT PROTEIN 28"/>
    <property type="match status" value="1"/>
</dbReference>
<dbReference type="EMBL" id="JBHFNT010000068">
    <property type="protein sequence ID" value="MFB2834479.1"/>
    <property type="molecule type" value="Genomic_DNA"/>
</dbReference>
<dbReference type="Pfam" id="PF13374">
    <property type="entry name" value="TPR_10"/>
    <property type="match status" value="1"/>
</dbReference>
<dbReference type="SUPFAM" id="SSF48452">
    <property type="entry name" value="TPR-like"/>
    <property type="match status" value="2"/>
</dbReference>
<evidence type="ECO:0000259" key="2">
    <source>
        <dbReference type="Pfam" id="PF12770"/>
    </source>
</evidence>
<feature type="repeat" description="TPR" evidence="1">
    <location>
        <begin position="168"/>
        <end position="201"/>
    </location>
</feature>
<name>A0ABV4WHB9_9CYAN</name>
<dbReference type="SMART" id="SM00028">
    <property type="entry name" value="TPR"/>
    <property type="match status" value="7"/>
</dbReference>
<dbReference type="InterPro" id="IPR011990">
    <property type="entry name" value="TPR-like_helical_dom_sf"/>
</dbReference>
<keyword evidence="4" id="KW-1185">Reference proteome</keyword>
<keyword evidence="1" id="KW-0802">TPR repeat</keyword>
<dbReference type="InterPro" id="IPR019734">
    <property type="entry name" value="TPR_rpt"/>
</dbReference>
<gene>
    <name evidence="3" type="ORF">ACE1CA_08090</name>
</gene>
<dbReference type="Gene3D" id="1.25.40.10">
    <property type="entry name" value="Tetratricopeptide repeat domain"/>
    <property type="match status" value="3"/>
</dbReference>
<dbReference type="Proteomes" id="UP001576780">
    <property type="component" value="Unassembled WGS sequence"/>
</dbReference>
<organism evidence="3 4">
    <name type="scientific">Floridaenema evergladense BLCC-F167</name>
    <dbReference type="NCBI Taxonomy" id="3153639"/>
    <lineage>
        <taxon>Bacteria</taxon>
        <taxon>Bacillati</taxon>
        <taxon>Cyanobacteriota</taxon>
        <taxon>Cyanophyceae</taxon>
        <taxon>Oscillatoriophycideae</taxon>
        <taxon>Aerosakkonematales</taxon>
        <taxon>Aerosakkonemataceae</taxon>
        <taxon>Floridanema</taxon>
        <taxon>Floridanema evergladense</taxon>
    </lineage>
</organism>
<feature type="repeat" description="TPR" evidence="1">
    <location>
        <begin position="126"/>
        <end position="159"/>
    </location>
</feature>
<dbReference type="Pfam" id="PF12770">
    <property type="entry name" value="CHAT"/>
    <property type="match status" value="1"/>
</dbReference>
<comment type="caution">
    <text evidence="3">The sequence shown here is derived from an EMBL/GenBank/DDBJ whole genome shotgun (WGS) entry which is preliminary data.</text>
</comment>
<sequence length="958" mass="108688">MDKQRIAAYGQLIQQLLECPSDKEPQILKANSDLLDIGLLKTALSGVQVYSENGNQTIADSLTIISLNLSECLGSSHQPRDVRKATADILLDFGNKLFNSQLTITLRFWTQSFLIYRAIDARQQVATAIRNLGILSYCLGNYEQALACYQQSLAICREPQIQDRQEEAASLTNLGNAYESLGKYEQAIDCYQQSLTIFQEIKNRRGEAAALSNLGNTHEFLGDYKRAIAYHEDSLAIYKKIKHPLGEAASLSGLGNAYNSLGDYNEAITKHKQSLTIFQYLKNRRGQADALGNLGNAYGALGNYKQAIKCYEQKLNINREPQIKDREGEVASLNNIGIAYWYLQQTDMAMQKYQDCLKIATPKTMPPVCFKAGRNLGDIGFTQGDWHLALEGYEPAMQAVEQLRKGSTTDKRRQEIIKEAISVYANAVQCYINLKQYDKAVETADRSRSRHLADLFASKDLYPQGEIPPEVEEYYRLQQQSNRLRFSDNDPMKSLATTRQPTPNGDAIIEKIKELEAEKQQAWLKIRSKDRVLAGQLQPDPLSFDQMQALIPDAETAILNFYTTGEHTHIFILRKNQPTQLYTCEGQGIETLQIWIFNNWLKPYVENQNVWRNQMGEFLSQLCNRLQINQLIDQHLNGIKELIIIPHLYLHQIPFAALPLTNIPIPHSDTASEKTRGLMAVRKPSNTPAKTLPQQPEYLSDKFRIRIVPSCQILNFCHQRGNLKPATMGIVENATGDLVFTGYECETLATMHKVTPNSRLQYQQATISNYQKLLNQVEVLHSSHHASSQLDNSLESKLLLFDGDINLGRIFTWRFSHLAEVFLSCCETNLTLTQITDDPLSIASGFLCAGARNVVSTLWAVDDLATALFCILYYQEKQDKSRSEAIRQAQFKLRNLTGDELSAKYKRQLEDYFEQQQWGDNKAEILKNVRVRLDLLCRETLPFVSPYYWSAFISQGLA</sequence>
<dbReference type="Pfam" id="PF13181">
    <property type="entry name" value="TPR_8"/>
    <property type="match status" value="1"/>
</dbReference>
<dbReference type="InterPro" id="IPR024983">
    <property type="entry name" value="CHAT_dom"/>
</dbReference>
<evidence type="ECO:0000256" key="1">
    <source>
        <dbReference type="PROSITE-ProRule" id="PRU00339"/>
    </source>
</evidence>
<feature type="domain" description="CHAT" evidence="2">
    <location>
        <begin position="620"/>
        <end position="956"/>
    </location>
</feature>
<dbReference type="PROSITE" id="PS50293">
    <property type="entry name" value="TPR_REGION"/>
    <property type="match status" value="2"/>
</dbReference>
<dbReference type="RefSeq" id="WP_413276913.1">
    <property type="nucleotide sequence ID" value="NZ_JBHFNT010000068.1"/>
</dbReference>
<reference evidence="3 4" key="1">
    <citation type="submission" date="2024-09" db="EMBL/GenBank/DDBJ databases">
        <title>Floridaenema gen nov. (Aerosakkonemataceae, Aerosakkonematales ord. nov., Cyanobacteria) from benthic tropical and subtropical fresh waters, with the description of four new species.</title>
        <authorList>
            <person name="Moretto J.A."/>
            <person name="Berthold D.E."/>
            <person name="Lefler F.W."/>
            <person name="Huang I.-S."/>
            <person name="Laughinghouse H. IV."/>
        </authorList>
    </citation>
    <scope>NUCLEOTIDE SEQUENCE [LARGE SCALE GENOMIC DNA]</scope>
    <source>
        <strain evidence="3 4">BLCC-F167</strain>
    </source>
</reference>
<accession>A0ABV4WHB9</accession>
<dbReference type="PROSITE" id="PS50005">
    <property type="entry name" value="TPR"/>
    <property type="match status" value="4"/>
</dbReference>
<feature type="repeat" description="TPR" evidence="1">
    <location>
        <begin position="288"/>
        <end position="321"/>
    </location>
</feature>
<evidence type="ECO:0000313" key="4">
    <source>
        <dbReference type="Proteomes" id="UP001576780"/>
    </source>
</evidence>
<protein>
    <submittedName>
        <fullName evidence="3">Tetratricopeptide repeat protein</fullName>
    </submittedName>
</protein>